<dbReference type="Proteomes" id="UP000069272">
    <property type="component" value="Chromosome 3L"/>
</dbReference>
<comment type="subcellular location">
    <subcellularLocation>
        <location evidence="1">Secreted</location>
    </subcellularLocation>
</comment>
<dbReference type="KEGG" id="aali:118467177"/>
<evidence type="ECO:0000256" key="5">
    <source>
        <dbReference type="ARBA" id="ARBA00023157"/>
    </source>
</evidence>
<accession>A0A8W7K7S5</accession>
<evidence type="ECO:0000256" key="6">
    <source>
        <dbReference type="SAM" id="SignalP"/>
    </source>
</evidence>
<keyword evidence="9" id="KW-1185">Reference proteome</keyword>
<dbReference type="Gene3D" id="1.10.238.270">
    <property type="match status" value="1"/>
</dbReference>
<evidence type="ECO:0000313" key="9">
    <source>
        <dbReference type="Proteomes" id="UP000069272"/>
    </source>
</evidence>
<evidence type="ECO:0000256" key="4">
    <source>
        <dbReference type="ARBA" id="ARBA00022525"/>
    </source>
</evidence>
<dbReference type="PANTHER" id="PTHR21066">
    <property type="entry name" value="ODORANT-BINDING PROTEIN 59A-RELATED"/>
    <property type="match status" value="1"/>
</dbReference>
<keyword evidence="5" id="KW-1015">Disulfide bond</keyword>
<evidence type="ECO:0000256" key="2">
    <source>
        <dbReference type="ARBA" id="ARBA00008098"/>
    </source>
</evidence>
<reference evidence="8 9" key="1">
    <citation type="journal article" date="2017" name="G3 (Bethesda)">
        <title>The Physical Genome Mapping of Anopheles albimanus Corrected Scaffold Misassemblies and Identified Interarm Rearrangements in Genus Anopheles.</title>
        <authorList>
            <person name="Artemov G.N."/>
            <person name="Peery A.N."/>
            <person name="Jiang X."/>
            <person name="Tu Z."/>
            <person name="Stegniy V.N."/>
            <person name="Sharakhova M.V."/>
            <person name="Sharakhov I.V."/>
        </authorList>
    </citation>
    <scope>NUCLEOTIDE SEQUENCE [LARGE SCALE GENOMIC DNA]</scope>
    <source>
        <strain evidence="8 9">ALBI9_A</strain>
    </source>
</reference>
<sequence length="196" mass="22304">MVPFVLFALLFCGHISQHTCIIIYDDKTCDELLTQMDPRKCCQMPLLLPQPVVQLCMRRPLPPLLPGEVDPLPYDCLAECALNITRILIGKVFRVEQARKVLLARVSDDSPWTKIIDRAVDKCYKQQLQNAFYLQDVAQNRISSQCVPFSTGFMGCAFAIMYRDCPASNWTGLEKCSSMVSILNNCRYLFKLTTII</sequence>
<dbReference type="RefSeq" id="XP_035793253.1">
    <property type="nucleotide sequence ID" value="XM_035937360.1"/>
</dbReference>
<dbReference type="AlphaFoldDB" id="A0A8W7K7S5"/>
<comment type="similarity">
    <text evidence="2">Belongs to the PBP/GOBP family.</text>
</comment>
<dbReference type="Pfam" id="PF22651">
    <property type="entry name" value="OBP47_like"/>
    <property type="match status" value="1"/>
</dbReference>
<dbReference type="InterPro" id="IPR054577">
    <property type="entry name" value="OBP47-like_dom"/>
</dbReference>
<keyword evidence="4" id="KW-0964">Secreted</keyword>
<feature type="chain" id="PRO_5036480878" description="OBP47-like domain-containing protein" evidence="6">
    <location>
        <begin position="21"/>
        <end position="196"/>
    </location>
</feature>
<evidence type="ECO:0000313" key="8">
    <source>
        <dbReference type="EnsemblMetazoa" id="AALB016158-PA"/>
    </source>
</evidence>
<dbReference type="GeneID" id="118467177"/>
<evidence type="ECO:0000256" key="1">
    <source>
        <dbReference type="ARBA" id="ARBA00004613"/>
    </source>
</evidence>
<dbReference type="EnsemblMetazoa" id="AALB016158-RA">
    <property type="protein sequence ID" value="AALB016158-PA"/>
    <property type="gene ID" value="AALB016158"/>
</dbReference>
<feature type="signal peptide" evidence="6">
    <location>
        <begin position="1"/>
        <end position="20"/>
    </location>
</feature>
<evidence type="ECO:0000256" key="3">
    <source>
        <dbReference type="ARBA" id="ARBA00022448"/>
    </source>
</evidence>
<keyword evidence="6" id="KW-0732">Signal</keyword>
<dbReference type="PANTHER" id="PTHR21066:SF3">
    <property type="entry name" value="IP02236P"/>
    <property type="match status" value="1"/>
</dbReference>
<reference evidence="8" key="2">
    <citation type="submission" date="2022-08" db="UniProtKB">
        <authorList>
            <consortium name="EnsemblMetazoa"/>
        </authorList>
    </citation>
    <scope>IDENTIFICATION</scope>
    <source>
        <strain evidence="8">STECLA/ALBI9_A</strain>
    </source>
</reference>
<protein>
    <recommendedName>
        <fullName evidence="7">OBP47-like domain-containing protein</fullName>
    </recommendedName>
</protein>
<evidence type="ECO:0000259" key="7">
    <source>
        <dbReference type="Pfam" id="PF22651"/>
    </source>
</evidence>
<name>A0A8W7K7S5_ANOAL</name>
<dbReference type="GO" id="GO:0005576">
    <property type="term" value="C:extracellular region"/>
    <property type="evidence" value="ECO:0007669"/>
    <property type="project" value="UniProtKB-SubCell"/>
</dbReference>
<feature type="domain" description="OBP47-like" evidence="7">
    <location>
        <begin position="75"/>
        <end position="179"/>
    </location>
</feature>
<proteinExistence type="inferred from homology"/>
<keyword evidence="3" id="KW-0813">Transport</keyword>
<dbReference type="OrthoDB" id="7730192at2759"/>
<organism evidence="8 9">
    <name type="scientific">Anopheles albimanus</name>
    <name type="common">New world malaria mosquito</name>
    <dbReference type="NCBI Taxonomy" id="7167"/>
    <lineage>
        <taxon>Eukaryota</taxon>
        <taxon>Metazoa</taxon>
        <taxon>Ecdysozoa</taxon>
        <taxon>Arthropoda</taxon>
        <taxon>Hexapoda</taxon>
        <taxon>Insecta</taxon>
        <taxon>Pterygota</taxon>
        <taxon>Neoptera</taxon>
        <taxon>Endopterygota</taxon>
        <taxon>Diptera</taxon>
        <taxon>Nematocera</taxon>
        <taxon>Culicoidea</taxon>
        <taxon>Culicidae</taxon>
        <taxon>Anophelinae</taxon>
        <taxon>Anopheles</taxon>
    </lineage>
</organism>
<dbReference type="InterPro" id="IPR052295">
    <property type="entry name" value="Odorant-binding_protein"/>
</dbReference>